<dbReference type="Gene3D" id="3.40.50.11990">
    <property type="entry name" value="RNA polymerase II accessory factor, Cdc73 C-terminal domain"/>
    <property type="match status" value="1"/>
</dbReference>
<evidence type="ECO:0000256" key="3">
    <source>
        <dbReference type="ARBA" id="ARBA00023163"/>
    </source>
</evidence>
<evidence type="ECO:0000313" key="8">
    <source>
        <dbReference type="Proteomes" id="UP001194746"/>
    </source>
</evidence>
<dbReference type="GO" id="GO:0016593">
    <property type="term" value="C:Cdc73/Paf1 complex"/>
    <property type="evidence" value="ECO:0007669"/>
    <property type="project" value="InterPro"/>
</dbReference>
<keyword evidence="4" id="KW-0539">Nucleus</keyword>
<proteinExistence type="inferred from homology"/>
<feature type="compositionally biased region" description="Polar residues" evidence="5">
    <location>
        <begin position="270"/>
        <end position="282"/>
    </location>
</feature>
<comment type="caution">
    <text evidence="7">The sequence shown here is derived from an EMBL/GenBank/DDBJ whole genome shotgun (WGS) entry which is preliminary data.</text>
</comment>
<evidence type="ECO:0000256" key="1">
    <source>
        <dbReference type="ARBA" id="ARBA00004123"/>
    </source>
</evidence>
<reference evidence="7" key="1">
    <citation type="journal article" date="2019" name="Beilstein J. Org. Chem.">
        <title>Nanangenines: drimane sesquiterpenoids as the dominant metabolite cohort of a novel Australian fungus, Aspergillus nanangensis.</title>
        <authorList>
            <person name="Lacey H.J."/>
            <person name="Gilchrist C.L.M."/>
            <person name="Crombie A."/>
            <person name="Kalaitzis J.A."/>
            <person name="Vuong D."/>
            <person name="Rutledge P.J."/>
            <person name="Turner P."/>
            <person name="Pitt J.I."/>
            <person name="Lacey E."/>
            <person name="Chooi Y.H."/>
            <person name="Piggott A.M."/>
        </authorList>
    </citation>
    <scope>NUCLEOTIDE SEQUENCE</scope>
    <source>
        <strain evidence="7">MST-FP2251</strain>
    </source>
</reference>
<feature type="region of interest" description="Disordered" evidence="5">
    <location>
        <begin position="243"/>
        <end position="282"/>
    </location>
</feature>
<evidence type="ECO:0000313" key="7">
    <source>
        <dbReference type="EMBL" id="KAF9893832.1"/>
    </source>
</evidence>
<evidence type="ECO:0000256" key="4">
    <source>
        <dbReference type="ARBA" id="ARBA00023242"/>
    </source>
</evidence>
<protein>
    <submittedName>
        <fullName evidence="7">Accessory factor associated with RNA polymerase II</fullName>
    </submittedName>
</protein>
<feature type="domain" description="Cell division control protein 73 C-terminal" evidence="6">
    <location>
        <begin position="281"/>
        <end position="460"/>
    </location>
</feature>
<dbReference type="PANTHER" id="PTHR12466:SF8">
    <property type="entry name" value="PARAFIBROMIN"/>
    <property type="match status" value="1"/>
</dbReference>
<dbReference type="EMBL" id="VCAU01000006">
    <property type="protein sequence ID" value="KAF9893832.1"/>
    <property type="molecule type" value="Genomic_DNA"/>
</dbReference>
<comment type="subcellular location">
    <subcellularLocation>
        <location evidence="1">Nucleus</location>
    </subcellularLocation>
</comment>
<dbReference type="InterPro" id="IPR038103">
    <property type="entry name" value="CDC73_C_sf"/>
</dbReference>
<comment type="similarity">
    <text evidence="2">Belongs to the CDC73 family.</text>
</comment>
<reference evidence="7" key="2">
    <citation type="submission" date="2020-02" db="EMBL/GenBank/DDBJ databases">
        <authorList>
            <person name="Gilchrist C.L.M."/>
            <person name="Chooi Y.-H."/>
        </authorList>
    </citation>
    <scope>NUCLEOTIDE SEQUENCE</scope>
    <source>
        <strain evidence="7">MST-FP2251</strain>
    </source>
</reference>
<dbReference type="GO" id="GO:0000993">
    <property type="term" value="F:RNA polymerase II complex binding"/>
    <property type="evidence" value="ECO:0007669"/>
    <property type="project" value="TreeGrafter"/>
</dbReference>
<dbReference type="Proteomes" id="UP001194746">
    <property type="component" value="Unassembled WGS sequence"/>
</dbReference>
<organism evidence="7 8">
    <name type="scientific">Aspergillus nanangensis</name>
    <dbReference type="NCBI Taxonomy" id="2582783"/>
    <lineage>
        <taxon>Eukaryota</taxon>
        <taxon>Fungi</taxon>
        <taxon>Dikarya</taxon>
        <taxon>Ascomycota</taxon>
        <taxon>Pezizomycotina</taxon>
        <taxon>Eurotiomycetes</taxon>
        <taxon>Eurotiomycetidae</taxon>
        <taxon>Eurotiales</taxon>
        <taxon>Aspergillaceae</taxon>
        <taxon>Aspergillus</taxon>
        <taxon>Aspergillus subgen. Circumdati</taxon>
    </lineage>
</organism>
<dbReference type="Pfam" id="PF05179">
    <property type="entry name" value="CDC73_C"/>
    <property type="match status" value="1"/>
</dbReference>
<dbReference type="AlphaFoldDB" id="A0AAD4GYC1"/>
<keyword evidence="8" id="KW-1185">Reference proteome</keyword>
<evidence type="ECO:0000256" key="2">
    <source>
        <dbReference type="ARBA" id="ARBA00010427"/>
    </source>
</evidence>
<dbReference type="PANTHER" id="PTHR12466">
    <property type="entry name" value="CDC73 DOMAIN PROTEIN"/>
    <property type="match status" value="1"/>
</dbReference>
<gene>
    <name evidence="7" type="primary">CDC73</name>
    <name evidence="7" type="ORF">FE257_010002</name>
</gene>
<name>A0AAD4GYC1_ASPNN</name>
<dbReference type="FunFam" id="3.40.50.11990:FF:000003">
    <property type="entry name" value="Pol II transcription elongation factor subunit Cdc73"/>
    <property type="match status" value="1"/>
</dbReference>
<keyword evidence="3" id="KW-0804">Transcription</keyword>
<dbReference type="InterPro" id="IPR007852">
    <property type="entry name" value="Cdc73/Parafibromin"/>
</dbReference>
<evidence type="ECO:0000256" key="5">
    <source>
        <dbReference type="SAM" id="MobiDB-lite"/>
    </source>
</evidence>
<dbReference type="GO" id="GO:0006368">
    <property type="term" value="P:transcription elongation by RNA polymerase II"/>
    <property type="evidence" value="ECO:0007669"/>
    <property type="project" value="InterPro"/>
</dbReference>
<accession>A0AAD4GYC1</accession>
<dbReference type="GO" id="GO:0032968">
    <property type="term" value="P:positive regulation of transcription elongation by RNA polymerase II"/>
    <property type="evidence" value="ECO:0007669"/>
    <property type="project" value="TreeGrafter"/>
</dbReference>
<sequence>MATDPSLQDPLLALRRAIAAGNLPTPTTSSDLSDQNATEDLAKATHLFFRDPLPQAIPLNAPTRFVSASSDSAVDLRSIFFAWQMKDVAIPEYIASAQELNETLTQKDRKEGEAEEKVQNLVFVERLDLITWLEGASDESEYIKPLEGAVAVAASAAAQAQASANIASGAVGGVSAVPSGAAGAVVPAAGAQQGRTAKVIDPRLQEIYNGERKMGDRNSVLRGIKPTDFSHVRKTAETFLGRNRSRTGQYPAGVKPGSKPQSMIPAPSAGLSQSRKGSSKTQDPIILLSPSASSLIRMSNVRSFLQDGVFVPPDHPTLATPGSNILYISRPLRALSDPSNPSARTIGSQVSSRKPTRFILVDSTSNFRPDYWNRLVAVFTTGQTWQFKSYKWSSPPELFKHATGIYTGWRGEEIPREVRGWGRGVQSFAVERWDEKGGVQGSGRWRDREVVEGIWTAIEEGMRLRGWGSK</sequence>
<evidence type="ECO:0000259" key="6">
    <source>
        <dbReference type="Pfam" id="PF05179"/>
    </source>
</evidence>
<dbReference type="InterPro" id="IPR031336">
    <property type="entry name" value="CDC73_C"/>
</dbReference>